<evidence type="ECO:0000259" key="4">
    <source>
        <dbReference type="SMART" id="SM00701"/>
    </source>
</evidence>
<dbReference type="InterPro" id="IPR036505">
    <property type="entry name" value="Amidase/PGRP_sf"/>
</dbReference>
<dbReference type="InterPro" id="IPR027897">
    <property type="entry name" value="DUF4559"/>
</dbReference>
<dbReference type="PANTHER" id="PTHR11022:SF41">
    <property type="entry name" value="PEPTIDOGLYCAN-RECOGNITION PROTEIN LC-RELATED"/>
    <property type="match status" value="1"/>
</dbReference>
<dbReference type="GO" id="GO:0009253">
    <property type="term" value="P:peptidoglycan catabolic process"/>
    <property type="evidence" value="ECO:0007669"/>
    <property type="project" value="InterPro"/>
</dbReference>
<name>A0A9D4M427_DREPO</name>
<dbReference type="FunFam" id="3.40.80.10:FF:000001">
    <property type="entry name" value="Peptidoglycan recognition protein 1"/>
    <property type="match status" value="1"/>
</dbReference>
<dbReference type="GO" id="GO:0008270">
    <property type="term" value="F:zinc ion binding"/>
    <property type="evidence" value="ECO:0007669"/>
    <property type="project" value="InterPro"/>
</dbReference>
<gene>
    <name evidence="5" type="ORF">DPMN_032114</name>
</gene>
<dbReference type="AlphaFoldDB" id="A0A9D4M427"/>
<dbReference type="PANTHER" id="PTHR11022">
    <property type="entry name" value="PEPTIDOGLYCAN RECOGNITION PROTEIN"/>
    <property type="match status" value="1"/>
</dbReference>
<evidence type="ECO:0000256" key="1">
    <source>
        <dbReference type="ARBA" id="ARBA00007553"/>
    </source>
</evidence>
<dbReference type="GO" id="GO:0002376">
    <property type="term" value="P:immune system process"/>
    <property type="evidence" value="ECO:0007669"/>
    <property type="project" value="UniProtKB-KW"/>
</dbReference>
<comment type="similarity">
    <text evidence="1">Belongs to the N-acetylmuramoyl-L-alanine amidase 2 family.</text>
</comment>
<dbReference type="Proteomes" id="UP000828390">
    <property type="component" value="Unassembled WGS sequence"/>
</dbReference>
<dbReference type="SMART" id="SM00701">
    <property type="entry name" value="PGRP"/>
    <property type="match status" value="1"/>
</dbReference>
<reference evidence="5" key="2">
    <citation type="submission" date="2020-11" db="EMBL/GenBank/DDBJ databases">
        <authorList>
            <person name="McCartney M.A."/>
            <person name="Auch B."/>
            <person name="Kono T."/>
            <person name="Mallez S."/>
            <person name="Becker A."/>
            <person name="Gohl D.M."/>
            <person name="Silverstein K.A.T."/>
            <person name="Koren S."/>
            <person name="Bechman K.B."/>
            <person name="Herman A."/>
            <person name="Abrahante J.E."/>
            <person name="Garbe J."/>
        </authorList>
    </citation>
    <scope>NUCLEOTIDE SEQUENCE</scope>
    <source>
        <strain evidence="5">Duluth1</strain>
        <tissue evidence="5">Whole animal</tissue>
    </source>
</reference>
<feature type="domain" description="N-acetylmuramoyl-L-alanine amidase" evidence="3">
    <location>
        <begin position="319"/>
        <end position="456"/>
    </location>
</feature>
<organism evidence="5 6">
    <name type="scientific">Dreissena polymorpha</name>
    <name type="common">Zebra mussel</name>
    <name type="synonym">Mytilus polymorpha</name>
    <dbReference type="NCBI Taxonomy" id="45954"/>
    <lineage>
        <taxon>Eukaryota</taxon>
        <taxon>Metazoa</taxon>
        <taxon>Spiralia</taxon>
        <taxon>Lophotrochozoa</taxon>
        <taxon>Mollusca</taxon>
        <taxon>Bivalvia</taxon>
        <taxon>Autobranchia</taxon>
        <taxon>Heteroconchia</taxon>
        <taxon>Euheterodonta</taxon>
        <taxon>Imparidentia</taxon>
        <taxon>Neoheterodontei</taxon>
        <taxon>Myida</taxon>
        <taxon>Dreissenoidea</taxon>
        <taxon>Dreissenidae</taxon>
        <taxon>Dreissena</taxon>
    </lineage>
</organism>
<dbReference type="Pfam" id="PF01510">
    <property type="entry name" value="Amidase_2"/>
    <property type="match status" value="1"/>
</dbReference>
<dbReference type="Pfam" id="PF15112">
    <property type="entry name" value="DUF4559"/>
    <property type="match status" value="1"/>
</dbReference>
<feature type="domain" description="Peptidoglycan recognition protein family" evidence="4">
    <location>
        <begin position="307"/>
        <end position="450"/>
    </location>
</feature>
<evidence type="ECO:0000259" key="3">
    <source>
        <dbReference type="SMART" id="SM00644"/>
    </source>
</evidence>
<comment type="caution">
    <text evidence="5">The sequence shown here is derived from an EMBL/GenBank/DDBJ whole genome shotgun (WGS) entry which is preliminary data.</text>
</comment>
<keyword evidence="2" id="KW-0391">Immunity</keyword>
<dbReference type="SUPFAM" id="SSF55846">
    <property type="entry name" value="N-acetylmuramoyl-L-alanine amidase-like"/>
    <property type="match status" value="1"/>
</dbReference>
<evidence type="ECO:0000313" key="6">
    <source>
        <dbReference type="Proteomes" id="UP000828390"/>
    </source>
</evidence>
<dbReference type="InterPro" id="IPR015510">
    <property type="entry name" value="PGRP"/>
</dbReference>
<dbReference type="InterPro" id="IPR006619">
    <property type="entry name" value="PGRP_domain_met/bac"/>
</dbReference>
<dbReference type="InterPro" id="IPR002502">
    <property type="entry name" value="Amidase_domain"/>
</dbReference>
<protein>
    <submittedName>
        <fullName evidence="5">Uncharacterized protein</fullName>
    </submittedName>
</protein>
<dbReference type="SMART" id="SM00644">
    <property type="entry name" value="Ami_2"/>
    <property type="match status" value="1"/>
</dbReference>
<evidence type="ECO:0000313" key="5">
    <source>
        <dbReference type="EMBL" id="KAH3868959.1"/>
    </source>
</evidence>
<accession>A0A9D4M427</accession>
<proteinExistence type="inferred from homology"/>
<reference evidence="5" key="1">
    <citation type="journal article" date="2019" name="bioRxiv">
        <title>The Genome of the Zebra Mussel, Dreissena polymorpha: A Resource for Invasive Species Research.</title>
        <authorList>
            <person name="McCartney M.A."/>
            <person name="Auch B."/>
            <person name="Kono T."/>
            <person name="Mallez S."/>
            <person name="Zhang Y."/>
            <person name="Obille A."/>
            <person name="Becker A."/>
            <person name="Abrahante J.E."/>
            <person name="Garbe J."/>
            <person name="Badalamenti J.P."/>
            <person name="Herman A."/>
            <person name="Mangelson H."/>
            <person name="Liachko I."/>
            <person name="Sullivan S."/>
            <person name="Sone E.D."/>
            <person name="Koren S."/>
            <person name="Silverstein K.A.T."/>
            <person name="Beckman K.B."/>
            <person name="Gohl D.M."/>
        </authorList>
    </citation>
    <scope>NUCLEOTIDE SEQUENCE</scope>
    <source>
        <strain evidence="5">Duluth1</strain>
        <tissue evidence="5">Whole animal</tissue>
    </source>
</reference>
<dbReference type="Gene3D" id="3.40.80.10">
    <property type="entry name" value="Peptidoglycan recognition protein-like"/>
    <property type="match status" value="1"/>
</dbReference>
<keyword evidence="6" id="KW-1185">Reference proteome</keyword>
<dbReference type="OrthoDB" id="6118599at2759"/>
<dbReference type="EMBL" id="JAIWYP010000002">
    <property type="protein sequence ID" value="KAH3868959.1"/>
    <property type="molecule type" value="Genomic_DNA"/>
</dbReference>
<dbReference type="CDD" id="cd06583">
    <property type="entry name" value="PGRP"/>
    <property type="match status" value="1"/>
</dbReference>
<sequence length="485" mass="54726">MAGIADVFTESERTNWLKAWLAIDIAKSGLEKFVETEATTLHGNIYNAILSSGAVACVDCHTANLLKCPSRGICNKRGAQSQCTSMHDSPLKQPRPCSANVCNRVRDEIENQHKFSNPSWKNTSANHWSSSPWHIAKAYFPPDGYTETSSVQDTDFNGIISFMMNCKHFNNTFSFPIAPGKPHPPCLLTKAREFCRTVRHSSTFKVTDTDLHDIFITLISLLTDTQCLAHDVDAREAVRKLAKLQSNVLKLTTEEIINYENFCKDIGRGAKVEWFNFDGESIWNKIEQDQKLCDAEEEELVLNMNTVTLVTRTQWHALSSKEDAQYMTMPVSHVFIHHTVMSECVSQREGAIEMRKIQHLHQDINRWADIGYNFVIGQDGSVYMGRGWDRVGAHTLGWNNKSISFAFTGNFTEKQPTDDALKALDAALVLGVKLGKLTPDFKLHGHRDARPTESPGQKLYDLIRKHEHYEPIGPNIVTFSPKSRV</sequence>
<dbReference type="GO" id="GO:0008745">
    <property type="term" value="F:N-acetylmuramoyl-L-alanine amidase activity"/>
    <property type="evidence" value="ECO:0007669"/>
    <property type="project" value="InterPro"/>
</dbReference>
<evidence type="ECO:0000256" key="2">
    <source>
        <dbReference type="ARBA" id="ARBA00022859"/>
    </source>
</evidence>